<evidence type="ECO:0000313" key="3">
    <source>
        <dbReference type="EMBL" id="GGF93590.1"/>
    </source>
</evidence>
<keyword evidence="4" id="KW-1185">Reference proteome</keyword>
<dbReference type="PROSITE" id="PS50937">
    <property type="entry name" value="HTH_MERR_2"/>
    <property type="match status" value="1"/>
</dbReference>
<protein>
    <recommendedName>
        <fullName evidence="2">HTH merR-type domain-containing protein</fullName>
    </recommendedName>
</protein>
<dbReference type="PANTHER" id="PTHR30204:SF90">
    <property type="entry name" value="HTH-TYPE TRANSCRIPTIONAL ACTIVATOR MTA"/>
    <property type="match status" value="1"/>
</dbReference>
<dbReference type="Pfam" id="PF13411">
    <property type="entry name" value="MerR_1"/>
    <property type="match status" value="1"/>
</dbReference>
<gene>
    <name evidence="3" type="ORF">GCM10010913_13930</name>
</gene>
<dbReference type="SMART" id="SM00422">
    <property type="entry name" value="HTH_MERR"/>
    <property type="match status" value="1"/>
</dbReference>
<dbReference type="SUPFAM" id="SSF46955">
    <property type="entry name" value="Putative DNA-binding domain"/>
    <property type="match status" value="1"/>
</dbReference>
<organism evidence="3 4">
    <name type="scientific">Paenibacillus aceti</name>
    <dbReference type="NCBI Taxonomy" id="1820010"/>
    <lineage>
        <taxon>Bacteria</taxon>
        <taxon>Bacillati</taxon>
        <taxon>Bacillota</taxon>
        <taxon>Bacilli</taxon>
        <taxon>Bacillales</taxon>
        <taxon>Paenibacillaceae</taxon>
        <taxon>Paenibacillus</taxon>
    </lineage>
</organism>
<dbReference type="PANTHER" id="PTHR30204">
    <property type="entry name" value="REDOX-CYCLING DRUG-SENSING TRANSCRIPTIONAL ACTIVATOR SOXR"/>
    <property type="match status" value="1"/>
</dbReference>
<keyword evidence="1" id="KW-0238">DNA-binding</keyword>
<dbReference type="EMBL" id="BMIW01000007">
    <property type="protein sequence ID" value="GGF93590.1"/>
    <property type="molecule type" value="Genomic_DNA"/>
</dbReference>
<proteinExistence type="predicted"/>
<dbReference type="Proteomes" id="UP000608420">
    <property type="component" value="Unassembled WGS sequence"/>
</dbReference>
<dbReference type="InterPro" id="IPR009061">
    <property type="entry name" value="DNA-bd_dom_put_sf"/>
</dbReference>
<dbReference type="InterPro" id="IPR047057">
    <property type="entry name" value="MerR_fam"/>
</dbReference>
<evidence type="ECO:0000256" key="1">
    <source>
        <dbReference type="ARBA" id="ARBA00023125"/>
    </source>
</evidence>
<name>A0ABQ1VRT4_9BACL</name>
<evidence type="ECO:0000313" key="4">
    <source>
        <dbReference type="Proteomes" id="UP000608420"/>
    </source>
</evidence>
<dbReference type="RefSeq" id="WP_229716882.1">
    <property type="nucleotide sequence ID" value="NZ_BMIW01000007.1"/>
</dbReference>
<reference evidence="4" key="1">
    <citation type="journal article" date="2019" name="Int. J. Syst. Evol. Microbiol.">
        <title>The Global Catalogue of Microorganisms (GCM) 10K type strain sequencing project: providing services to taxonomists for standard genome sequencing and annotation.</title>
        <authorList>
            <consortium name="The Broad Institute Genomics Platform"/>
            <consortium name="The Broad Institute Genome Sequencing Center for Infectious Disease"/>
            <person name="Wu L."/>
            <person name="Ma J."/>
        </authorList>
    </citation>
    <scope>NUCLEOTIDE SEQUENCE [LARGE SCALE GENOMIC DNA]</scope>
    <source>
        <strain evidence="4">CGMCC 1.15420</strain>
    </source>
</reference>
<dbReference type="CDD" id="cd01106">
    <property type="entry name" value="HTH_TipAL-Mta"/>
    <property type="match status" value="1"/>
</dbReference>
<comment type="caution">
    <text evidence="3">The sequence shown here is derived from an EMBL/GenBank/DDBJ whole genome shotgun (WGS) entry which is preliminary data.</text>
</comment>
<dbReference type="InterPro" id="IPR000551">
    <property type="entry name" value="MerR-type_HTH_dom"/>
</dbReference>
<sequence>MDKKYPIGEVAKMTRSTVKTIRYYDEIGLLKPTDYTEGGHRLYSADDIWRLELVTTLRYLDFGIDEIYQLMAGELTVEKALAWQIESLETQANTIANMIAILRQAEAHGDDSLRYIHDLVNARKVNAEKRRQFITAKVEEAHLFEGVLSEWRDPLLYYFNKFVVDHPKTSAKQAAAWQELQELLNDPQFIADLKRVELLFARIVQQPRYNAATWGNKLKHIQERLNHAWKNKCAAGSKEVQSIVEDMAVLYANSDPLDPDEDFFRYFVEYFESTQTKHLERCNTLCAIISPQYHQLYKGNLLLYQGIQWRLRQK</sequence>
<feature type="domain" description="HTH merR-type" evidence="2">
    <location>
        <begin position="4"/>
        <end position="73"/>
    </location>
</feature>
<evidence type="ECO:0000259" key="2">
    <source>
        <dbReference type="PROSITE" id="PS50937"/>
    </source>
</evidence>
<accession>A0ABQ1VRT4</accession>
<dbReference type="Gene3D" id="1.10.1660.10">
    <property type="match status" value="1"/>
</dbReference>